<feature type="domain" description="Major facilitator superfamily (MFS) profile" evidence="8">
    <location>
        <begin position="22"/>
        <end position="470"/>
    </location>
</feature>
<evidence type="ECO:0000313" key="9">
    <source>
        <dbReference type="EMBL" id="GAA3205830.1"/>
    </source>
</evidence>
<evidence type="ECO:0000256" key="7">
    <source>
        <dbReference type="SAM" id="Phobius"/>
    </source>
</evidence>
<feature type="transmembrane region" description="Helical" evidence="7">
    <location>
        <begin position="146"/>
        <end position="167"/>
    </location>
</feature>
<evidence type="ECO:0000256" key="5">
    <source>
        <dbReference type="ARBA" id="ARBA00022989"/>
    </source>
</evidence>
<evidence type="ECO:0000256" key="6">
    <source>
        <dbReference type="ARBA" id="ARBA00023136"/>
    </source>
</evidence>
<evidence type="ECO:0000256" key="1">
    <source>
        <dbReference type="ARBA" id="ARBA00004651"/>
    </source>
</evidence>
<feature type="transmembrane region" description="Helical" evidence="7">
    <location>
        <begin position="419"/>
        <end position="438"/>
    </location>
</feature>
<sequence>MTDEKQRPAADRSMTESAARAFVVPLALAQFIASYAASNMSVAISSIADDLGTTIGGVQLAITLFTLTMASLMIPGSKLTDLWGRKRCFLIGLCIYGSGAVAAAFAPGLPLLIVGYSLLEGVGSALMIPPIYILITVIFSETSKRARYFGVVSASAGLGAAAGPLIGGFITSWIGWRASFLAQALAVGYAIHRTRRAADPPEAADRQPFDVTGAVLSAAGLFAIVLGVQMTGSHGWDSLFPVWTSLALGALILYGFVRHLHAREHAGREPLLATRLFRSKVSNLGLATQLIQWLTLQGGFFVISVFLQRVWGYDAIGTGLMLTPATVGILAASAAAARMAARRSQRTLVAGGFAVSFLGTALLLVFVREDPSPWTFVPGLLILGSGVGVMLTASVNVVQSAFGEQDQGEISGLSRSASNLGSSLGVALVGSIMVAASQPDGRPYALSLVVLQAIALLGLAAALCLPRPSRR</sequence>
<organism evidence="9 10">
    <name type="scientific">Actinocorallia longicatena</name>
    <dbReference type="NCBI Taxonomy" id="111803"/>
    <lineage>
        <taxon>Bacteria</taxon>
        <taxon>Bacillati</taxon>
        <taxon>Actinomycetota</taxon>
        <taxon>Actinomycetes</taxon>
        <taxon>Streptosporangiales</taxon>
        <taxon>Thermomonosporaceae</taxon>
        <taxon>Actinocorallia</taxon>
    </lineage>
</organism>
<keyword evidence="5 7" id="KW-1133">Transmembrane helix</keyword>
<feature type="transmembrane region" description="Helical" evidence="7">
    <location>
        <begin position="113"/>
        <end position="139"/>
    </location>
</feature>
<dbReference type="InterPro" id="IPR011701">
    <property type="entry name" value="MFS"/>
</dbReference>
<dbReference type="Proteomes" id="UP001501237">
    <property type="component" value="Unassembled WGS sequence"/>
</dbReference>
<dbReference type="InterPro" id="IPR020846">
    <property type="entry name" value="MFS_dom"/>
</dbReference>
<evidence type="ECO:0000256" key="4">
    <source>
        <dbReference type="ARBA" id="ARBA00022692"/>
    </source>
</evidence>
<feature type="transmembrane region" description="Helical" evidence="7">
    <location>
        <begin position="58"/>
        <end position="76"/>
    </location>
</feature>
<evidence type="ECO:0000313" key="10">
    <source>
        <dbReference type="Proteomes" id="UP001501237"/>
    </source>
</evidence>
<feature type="transmembrane region" description="Helical" evidence="7">
    <location>
        <begin position="444"/>
        <end position="465"/>
    </location>
</feature>
<keyword evidence="3" id="KW-1003">Cell membrane</keyword>
<feature type="transmembrane region" description="Helical" evidence="7">
    <location>
        <begin position="211"/>
        <end position="230"/>
    </location>
</feature>
<proteinExistence type="predicted"/>
<feature type="transmembrane region" description="Helical" evidence="7">
    <location>
        <begin position="21"/>
        <end position="38"/>
    </location>
</feature>
<feature type="transmembrane region" description="Helical" evidence="7">
    <location>
        <begin position="315"/>
        <end position="336"/>
    </location>
</feature>
<comment type="subcellular location">
    <subcellularLocation>
        <location evidence="1">Cell membrane</location>
        <topology evidence="1">Multi-pass membrane protein</topology>
    </subcellularLocation>
</comment>
<dbReference type="Pfam" id="PF07690">
    <property type="entry name" value="MFS_1"/>
    <property type="match status" value="2"/>
</dbReference>
<keyword evidence="6 7" id="KW-0472">Membrane</keyword>
<accession>A0ABP6QBH2</accession>
<dbReference type="PANTHER" id="PTHR42718:SF46">
    <property type="entry name" value="BLR6921 PROTEIN"/>
    <property type="match status" value="1"/>
</dbReference>
<dbReference type="PROSITE" id="PS50850">
    <property type="entry name" value="MFS"/>
    <property type="match status" value="1"/>
</dbReference>
<dbReference type="Gene3D" id="1.20.1250.20">
    <property type="entry name" value="MFS general substrate transporter like domains"/>
    <property type="match status" value="1"/>
</dbReference>
<gene>
    <name evidence="9" type="ORF">GCM10010468_21040</name>
</gene>
<dbReference type="PRINTS" id="PR01036">
    <property type="entry name" value="TCRTETB"/>
</dbReference>
<name>A0ABP6QBH2_9ACTN</name>
<dbReference type="Gene3D" id="1.20.1720.10">
    <property type="entry name" value="Multidrug resistance protein D"/>
    <property type="match status" value="1"/>
</dbReference>
<feature type="transmembrane region" description="Helical" evidence="7">
    <location>
        <begin position="379"/>
        <end position="398"/>
    </location>
</feature>
<evidence type="ECO:0000256" key="2">
    <source>
        <dbReference type="ARBA" id="ARBA00022448"/>
    </source>
</evidence>
<feature type="transmembrane region" description="Helical" evidence="7">
    <location>
        <begin position="173"/>
        <end position="191"/>
    </location>
</feature>
<dbReference type="EMBL" id="BAAAUV010000004">
    <property type="protein sequence ID" value="GAA3205830.1"/>
    <property type="molecule type" value="Genomic_DNA"/>
</dbReference>
<keyword evidence="10" id="KW-1185">Reference proteome</keyword>
<dbReference type="SUPFAM" id="SSF103473">
    <property type="entry name" value="MFS general substrate transporter"/>
    <property type="match status" value="2"/>
</dbReference>
<feature type="transmembrane region" description="Helical" evidence="7">
    <location>
        <begin position="281"/>
        <end position="303"/>
    </location>
</feature>
<dbReference type="PANTHER" id="PTHR42718">
    <property type="entry name" value="MAJOR FACILITATOR SUPERFAMILY MULTIDRUG TRANSPORTER MFSC"/>
    <property type="match status" value="1"/>
</dbReference>
<reference evidence="10" key="1">
    <citation type="journal article" date="2019" name="Int. J. Syst. Evol. Microbiol.">
        <title>The Global Catalogue of Microorganisms (GCM) 10K type strain sequencing project: providing services to taxonomists for standard genome sequencing and annotation.</title>
        <authorList>
            <consortium name="The Broad Institute Genomics Platform"/>
            <consortium name="The Broad Institute Genome Sequencing Center for Infectious Disease"/>
            <person name="Wu L."/>
            <person name="Ma J."/>
        </authorList>
    </citation>
    <scope>NUCLEOTIDE SEQUENCE [LARGE SCALE GENOMIC DNA]</scope>
    <source>
        <strain evidence="10">JCM 9377</strain>
    </source>
</reference>
<keyword evidence="2" id="KW-0813">Transport</keyword>
<comment type="caution">
    <text evidence="9">The sequence shown here is derived from an EMBL/GenBank/DDBJ whole genome shotgun (WGS) entry which is preliminary data.</text>
</comment>
<feature type="transmembrane region" description="Helical" evidence="7">
    <location>
        <begin position="88"/>
        <end position="107"/>
    </location>
</feature>
<dbReference type="CDD" id="cd17321">
    <property type="entry name" value="MFS_MMR_MDR_like"/>
    <property type="match status" value="1"/>
</dbReference>
<feature type="transmembrane region" description="Helical" evidence="7">
    <location>
        <begin position="242"/>
        <end position="260"/>
    </location>
</feature>
<feature type="transmembrane region" description="Helical" evidence="7">
    <location>
        <begin position="348"/>
        <end position="367"/>
    </location>
</feature>
<evidence type="ECO:0000259" key="8">
    <source>
        <dbReference type="PROSITE" id="PS50850"/>
    </source>
</evidence>
<dbReference type="InterPro" id="IPR036259">
    <property type="entry name" value="MFS_trans_sf"/>
</dbReference>
<keyword evidence="4 7" id="KW-0812">Transmembrane</keyword>
<protein>
    <submittedName>
        <fullName evidence="9">MFS transporter</fullName>
    </submittedName>
</protein>
<evidence type="ECO:0000256" key="3">
    <source>
        <dbReference type="ARBA" id="ARBA00022475"/>
    </source>
</evidence>